<evidence type="ECO:0000313" key="7">
    <source>
        <dbReference type="Proteomes" id="UP001633002"/>
    </source>
</evidence>
<sequence length="236" mass="25329">MPQYQASSDHVQGAKDAASHAGEDAKRFGSNTKEALRESWDNTKRWGQDTGNRAKANIDASIENPRDNVLVDFGHPLINRVFDGFVKVGGVGVLHAASQDTYTFLLQEETNKKSLENTVQRLGKEAVQWGLVAGVYSGVTYGIQEARGVHDWKNALIGGVLTGAALSLTEANPGSDRVLRGAITGGAIATAAECKLLVLGFLDGGSDFCDYISSHEYGARLLCWEMAGIVENMKPC</sequence>
<dbReference type="PANTHER" id="PTHR15371:SF1">
    <property type="entry name" value="OUTER ENVELOPE PORE PROTEIN 16-2, CHLOROPLASTIC"/>
    <property type="match status" value="1"/>
</dbReference>
<keyword evidence="3" id="KW-1133">Transmembrane helix</keyword>
<evidence type="ECO:0000256" key="3">
    <source>
        <dbReference type="ARBA" id="ARBA00022989"/>
    </source>
</evidence>
<accession>A0ABD3HLL0</accession>
<keyword evidence="2" id="KW-0812">Transmembrane</keyword>
<name>A0ABD3HLL0_9MARC</name>
<keyword evidence="7" id="KW-1185">Reference proteome</keyword>
<evidence type="ECO:0000256" key="2">
    <source>
        <dbReference type="ARBA" id="ARBA00022692"/>
    </source>
</evidence>
<dbReference type="AlphaFoldDB" id="A0ABD3HLL0"/>
<gene>
    <name evidence="6" type="ORF">R1sor_004925</name>
</gene>
<evidence type="ECO:0000256" key="1">
    <source>
        <dbReference type="ARBA" id="ARBA00004141"/>
    </source>
</evidence>
<comment type="caution">
    <text evidence="6">The sequence shown here is derived from an EMBL/GenBank/DDBJ whole genome shotgun (WGS) entry which is preliminary data.</text>
</comment>
<protein>
    <submittedName>
        <fullName evidence="6">Uncharacterized protein</fullName>
    </submittedName>
</protein>
<comment type="subcellular location">
    <subcellularLocation>
        <location evidence="1">Membrane</location>
        <topology evidence="1">Multi-pass membrane protein</topology>
    </subcellularLocation>
</comment>
<organism evidence="6 7">
    <name type="scientific">Riccia sorocarpa</name>
    <dbReference type="NCBI Taxonomy" id="122646"/>
    <lineage>
        <taxon>Eukaryota</taxon>
        <taxon>Viridiplantae</taxon>
        <taxon>Streptophyta</taxon>
        <taxon>Embryophyta</taxon>
        <taxon>Marchantiophyta</taxon>
        <taxon>Marchantiopsida</taxon>
        <taxon>Marchantiidae</taxon>
        <taxon>Marchantiales</taxon>
        <taxon>Ricciaceae</taxon>
        <taxon>Riccia</taxon>
    </lineage>
</organism>
<evidence type="ECO:0000256" key="5">
    <source>
        <dbReference type="SAM" id="MobiDB-lite"/>
    </source>
</evidence>
<evidence type="ECO:0000313" key="6">
    <source>
        <dbReference type="EMBL" id="KAL3691274.1"/>
    </source>
</evidence>
<dbReference type="Pfam" id="PF02466">
    <property type="entry name" value="Tim17"/>
    <property type="match status" value="1"/>
</dbReference>
<dbReference type="Proteomes" id="UP001633002">
    <property type="component" value="Unassembled WGS sequence"/>
</dbReference>
<dbReference type="EMBL" id="JBJQOH010000003">
    <property type="protein sequence ID" value="KAL3691274.1"/>
    <property type="molecule type" value="Genomic_DNA"/>
</dbReference>
<keyword evidence="4" id="KW-0472">Membrane</keyword>
<reference evidence="6 7" key="1">
    <citation type="submission" date="2024-09" db="EMBL/GenBank/DDBJ databases">
        <title>Chromosome-scale assembly of Riccia sorocarpa.</title>
        <authorList>
            <person name="Paukszto L."/>
        </authorList>
    </citation>
    <scope>NUCLEOTIDE SEQUENCE [LARGE SCALE GENOMIC DNA]</scope>
    <source>
        <strain evidence="6">LP-2024</strain>
        <tissue evidence="6">Aerial parts of the thallus</tissue>
    </source>
</reference>
<feature type="compositionally biased region" description="Polar residues" evidence="5">
    <location>
        <begin position="1"/>
        <end position="10"/>
    </location>
</feature>
<dbReference type="InterPro" id="IPR045238">
    <property type="entry name" value="Tim23-like"/>
</dbReference>
<dbReference type="GO" id="GO:0016020">
    <property type="term" value="C:membrane"/>
    <property type="evidence" value="ECO:0007669"/>
    <property type="project" value="UniProtKB-SubCell"/>
</dbReference>
<feature type="compositionally biased region" description="Basic and acidic residues" evidence="5">
    <location>
        <begin position="17"/>
        <end position="27"/>
    </location>
</feature>
<feature type="region of interest" description="Disordered" evidence="5">
    <location>
        <begin position="1"/>
        <end position="52"/>
    </location>
</feature>
<proteinExistence type="predicted"/>
<dbReference type="PANTHER" id="PTHR15371">
    <property type="entry name" value="TIM23"/>
    <property type="match status" value="1"/>
</dbReference>
<feature type="compositionally biased region" description="Basic and acidic residues" evidence="5">
    <location>
        <begin position="34"/>
        <end position="47"/>
    </location>
</feature>
<evidence type="ECO:0000256" key="4">
    <source>
        <dbReference type="ARBA" id="ARBA00023136"/>
    </source>
</evidence>